<evidence type="ECO:0000313" key="3">
    <source>
        <dbReference type="Proteomes" id="UP000270296"/>
    </source>
</evidence>
<reference evidence="4" key="1">
    <citation type="submission" date="2016-06" db="UniProtKB">
        <authorList>
            <consortium name="WormBaseParasite"/>
        </authorList>
    </citation>
    <scope>IDENTIFICATION</scope>
</reference>
<feature type="compositionally biased region" description="Basic and acidic residues" evidence="1">
    <location>
        <begin position="86"/>
        <end position="108"/>
    </location>
</feature>
<sequence>MLESNFHMANKVFWKTIQLLRGEKKGSVRVLKDKTKHSLTEDKDILRRWREYMEEPLNLVEQQGTNITISGDEITQAVKSLQIGKDAGRHKSTGERELHYPCSRKETP</sequence>
<keyword evidence="3" id="KW-1185">Reference proteome</keyword>
<evidence type="ECO:0000313" key="4">
    <source>
        <dbReference type="WBParaSite" id="SBAD_0000759101-mRNA-1"/>
    </source>
</evidence>
<protein>
    <submittedName>
        <fullName evidence="4">SRP_SPB domain-containing protein</fullName>
    </submittedName>
</protein>
<feature type="region of interest" description="Disordered" evidence="1">
    <location>
        <begin position="85"/>
        <end position="108"/>
    </location>
</feature>
<gene>
    <name evidence="2" type="ORF">SBAD_LOCUS7317</name>
</gene>
<evidence type="ECO:0000313" key="2">
    <source>
        <dbReference type="EMBL" id="VDP12695.1"/>
    </source>
</evidence>
<reference evidence="2 3" key="2">
    <citation type="submission" date="2018-11" db="EMBL/GenBank/DDBJ databases">
        <authorList>
            <consortium name="Pathogen Informatics"/>
        </authorList>
    </citation>
    <scope>NUCLEOTIDE SEQUENCE [LARGE SCALE GENOMIC DNA]</scope>
</reference>
<name>A0A183IUM0_9BILA</name>
<organism evidence="4">
    <name type="scientific">Soboliphyme baturini</name>
    <dbReference type="NCBI Taxonomy" id="241478"/>
    <lineage>
        <taxon>Eukaryota</taxon>
        <taxon>Metazoa</taxon>
        <taxon>Ecdysozoa</taxon>
        <taxon>Nematoda</taxon>
        <taxon>Enoplea</taxon>
        <taxon>Dorylaimia</taxon>
        <taxon>Dioctophymatida</taxon>
        <taxon>Dioctophymatoidea</taxon>
        <taxon>Soboliphymatidae</taxon>
        <taxon>Soboliphyme</taxon>
    </lineage>
</organism>
<dbReference type="EMBL" id="UZAM01010524">
    <property type="protein sequence ID" value="VDP12695.1"/>
    <property type="molecule type" value="Genomic_DNA"/>
</dbReference>
<dbReference type="OrthoDB" id="6782199at2759"/>
<accession>A0A183IUM0</accession>
<dbReference type="WBParaSite" id="SBAD_0000759101-mRNA-1">
    <property type="protein sequence ID" value="SBAD_0000759101-mRNA-1"/>
    <property type="gene ID" value="SBAD_0000759101"/>
</dbReference>
<dbReference type="AlphaFoldDB" id="A0A183IUM0"/>
<dbReference type="Proteomes" id="UP000270296">
    <property type="component" value="Unassembled WGS sequence"/>
</dbReference>
<evidence type="ECO:0000256" key="1">
    <source>
        <dbReference type="SAM" id="MobiDB-lite"/>
    </source>
</evidence>
<proteinExistence type="predicted"/>